<dbReference type="InterPro" id="IPR027417">
    <property type="entry name" value="P-loop_NTPase"/>
</dbReference>
<dbReference type="SUPFAM" id="SSF52200">
    <property type="entry name" value="Toll/Interleukin receptor TIR domain"/>
    <property type="match status" value="1"/>
</dbReference>
<dbReference type="Gene3D" id="3.40.50.300">
    <property type="entry name" value="P-loop containing nucleotide triphosphate hydrolases"/>
    <property type="match status" value="2"/>
</dbReference>
<evidence type="ECO:0000313" key="6">
    <source>
        <dbReference type="Proteomes" id="UP001341840"/>
    </source>
</evidence>
<dbReference type="Pfam" id="PF07725">
    <property type="entry name" value="LRR_3"/>
    <property type="match status" value="1"/>
</dbReference>
<dbReference type="EMBL" id="JASCZI010241677">
    <property type="protein sequence ID" value="MED6204482.1"/>
    <property type="molecule type" value="Genomic_DNA"/>
</dbReference>
<proteinExistence type="predicted"/>
<keyword evidence="3" id="KW-0611">Plant defense</keyword>
<evidence type="ECO:0000256" key="3">
    <source>
        <dbReference type="ARBA" id="ARBA00022821"/>
    </source>
</evidence>
<keyword evidence="1" id="KW-0433">Leucine-rich repeat</keyword>
<dbReference type="InterPro" id="IPR044974">
    <property type="entry name" value="Disease_R_plants"/>
</dbReference>
<feature type="domain" description="TIR" evidence="4">
    <location>
        <begin position="12"/>
        <end position="175"/>
    </location>
</feature>
<evidence type="ECO:0000256" key="2">
    <source>
        <dbReference type="ARBA" id="ARBA00022737"/>
    </source>
</evidence>
<dbReference type="PANTHER" id="PTHR11017">
    <property type="entry name" value="LEUCINE-RICH REPEAT-CONTAINING PROTEIN"/>
    <property type="match status" value="1"/>
</dbReference>
<comment type="caution">
    <text evidence="5">The sequence shown here is derived from an EMBL/GenBank/DDBJ whole genome shotgun (WGS) entry which is preliminary data.</text>
</comment>
<dbReference type="Pfam" id="PF01582">
    <property type="entry name" value="TIR"/>
    <property type="match status" value="1"/>
</dbReference>
<dbReference type="SUPFAM" id="SSF52540">
    <property type="entry name" value="P-loop containing nucleoside triphosphate hydrolases"/>
    <property type="match status" value="1"/>
</dbReference>
<evidence type="ECO:0000256" key="1">
    <source>
        <dbReference type="ARBA" id="ARBA00022614"/>
    </source>
</evidence>
<dbReference type="SMART" id="SM00369">
    <property type="entry name" value="LRR_TYP"/>
    <property type="match status" value="4"/>
</dbReference>
<dbReference type="InterPro" id="IPR003591">
    <property type="entry name" value="Leu-rich_rpt_typical-subtyp"/>
</dbReference>
<name>A0ABU6Y1U2_9FABA</name>
<evidence type="ECO:0000313" key="5">
    <source>
        <dbReference type="EMBL" id="MED6204482.1"/>
    </source>
</evidence>
<dbReference type="InterPro" id="IPR032675">
    <property type="entry name" value="LRR_dom_sf"/>
</dbReference>
<evidence type="ECO:0000259" key="4">
    <source>
        <dbReference type="PROSITE" id="PS50104"/>
    </source>
</evidence>
<dbReference type="PROSITE" id="PS50104">
    <property type="entry name" value="TIR"/>
    <property type="match status" value="1"/>
</dbReference>
<dbReference type="InterPro" id="IPR000157">
    <property type="entry name" value="TIR_dom"/>
</dbReference>
<dbReference type="SUPFAM" id="SSF52058">
    <property type="entry name" value="L domain-like"/>
    <property type="match status" value="2"/>
</dbReference>
<dbReference type="Proteomes" id="UP001341840">
    <property type="component" value="Unassembled WGS sequence"/>
</dbReference>
<gene>
    <name evidence="5" type="ORF">PIB30_009489</name>
</gene>
<dbReference type="InterPro" id="IPR035897">
    <property type="entry name" value="Toll_tir_struct_dom_sf"/>
</dbReference>
<keyword evidence="2" id="KW-0677">Repeat</keyword>
<organism evidence="5 6">
    <name type="scientific">Stylosanthes scabra</name>
    <dbReference type="NCBI Taxonomy" id="79078"/>
    <lineage>
        <taxon>Eukaryota</taxon>
        <taxon>Viridiplantae</taxon>
        <taxon>Streptophyta</taxon>
        <taxon>Embryophyta</taxon>
        <taxon>Tracheophyta</taxon>
        <taxon>Spermatophyta</taxon>
        <taxon>Magnoliopsida</taxon>
        <taxon>eudicotyledons</taxon>
        <taxon>Gunneridae</taxon>
        <taxon>Pentapetalae</taxon>
        <taxon>rosids</taxon>
        <taxon>fabids</taxon>
        <taxon>Fabales</taxon>
        <taxon>Fabaceae</taxon>
        <taxon>Papilionoideae</taxon>
        <taxon>50 kb inversion clade</taxon>
        <taxon>dalbergioids sensu lato</taxon>
        <taxon>Dalbergieae</taxon>
        <taxon>Pterocarpus clade</taxon>
        <taxon>Stylosanthes</taxon>
    </lineage>
</organism>
<dbReference type="Pfam" id="PF20160">
    <property type="entry name" value="C-JID"/>
    <property type="match status" value="1"/>
</dbReference>
<dbReference type="PANTHER" id="PTHR11017:SF568">
    <property type="entry name" value="ADP-RIBOSYL CYCLASE_CYCLIC ADP-RIBOSE HYDROLASE"/>
    <property type="match status" value="1"/>
</dbReference>
<dbReference type="Pfam" id="PF23282">
    <property type="entry name" value="WHD_ROQ1"/>
    <property type="match status" value="1"/>
</dbReference>
<dbReference type="PRINTS" id="PR00364">
    <property type="entry name" value="DISEASERSIST"/>
</dbReference>
<reference evidence="5 6" key="1">
    <citation type="journal article" date="2023" name="Plants (Basel)">
        <title>Bridging the Gap: Combining Genomics and Transcriptomics Approaches to Understand Stylosanthes scabra, an Orphan Legume from the Brazilian Caatinga.</title>
        <authorList>
            <person name="Ferreira-Neto J.R.C."/>
            <person name="da Silva M.D."/>
            <person name="Binneck E."/>
            <person name="de Melo N.F."/>
            <person name="da Silva R.H."/>
            <person name="de Melo A.L.T.M."/>
            <person name="Pandolfi V."/>
            <person name="Bustamante F.O."/>
            <person name="Brasileiro-Vidal A.C."/>
            <person name="Benko-Iseppon A.M."/>
        </authorList>
    </citation>
    <scope>NUCLEOTIDE SEQUENCE [LARGE SCALE GENOMIC DNA]</scope>
    <source>
        <tissue evidence="5">Leaves</tissue>
    </source>
</reference>
<accession>A0ABU6Y1U2</accession>
<dbReference type="Gene3D" id="3.40.50.10140">
    <property type="entry name" value="Toll/interleukin-1 receptor homology (TIR) domain"/>
    <property type="match status" value="1"/>
</dbReference>
<dbReference type="SMART" id="SM00255">
    <property type="entry name" value="TIR"/>
    <property type="match status" value="1"/>
</dbReference>
<keyword evidence="6" id="KW-1185">Reference proteome</keyword>
<dbReference type="InterPro" id="IPR045344">
    <property type="entry name" value="C-JID"/>
</dbReference>
<dbReference type="Gene3D" id="1.10.8.430">
    <property type="entry name" value="Helical domain of apoptotic protease-activating factors"/>
    <property type="match status" value="1"/>
</dbReference>
<protein>
    <recommendedName>
        <fullName evidence="4">TIR domain-containing protein</fullName>
    </recommendedName>
</protein>
<dbReference type="Gene3D" id="3.80.10.10">
    <property type="entry name" value="Ribonuclease Inhibitor"/>
    <property type="match status" value="3"/>
</dbReference>
<dbReference type="InterPro" id="IPR042197">
    <property type="entry name" value="Apaf_helical"/>
</dbReference>
<dbReference type="SUPFAM" id="SSF46785">
    <property type="entry name" value="Winged helix' DNA-binding domain"/>
    <property type="match status" value="1"/>
</dbReference>
<dbReference type="InterPro" id="IPR058192">
    <property type="entry name" value="WHD_ROQ1-like"/>
</dbReference>
<sequence length="1281" mass="145838">MLGTSSSSSSATKHDVFISFRGEDTRDGFTSHLCTALRKRNIHTYMDDKLVRGEQISSALEIAIQESTIYVIVLSQGYASSRWCLDELTSIMDCKHKFGREVIPVFFKVDPSHVRHQIESYGQAFQKHQHRYKDKVQPWKSALTQAANLSGWDSRVFRPESVLVEEIVEDISRKLDSQPINDYEGLVGIDKHVEQIESILHLDSADVRIIGIWGMRGIGKTTIALALYRKLATQFSNRSFFEDVSEKTEEYKGGKRDRSRRFQGMKVLLIVDNLNSADQLKDLIGRHRSFGQGSRIIITSSDKQVLNNVTDEIYEVKKMDFQDSLQLFSLHAFKQNYPIESYMEVSVKVLKYAEGIPLALKVLGYFLCGRTREAWESELQKLEKIPNPEIFNVLKLSFDALDEEQQDIFLDIVSFYRGHDEHFVKQTLNECGFSATIGIEVLKERCLISILNRKIVMHDLIQDMGQEIIRLQGVNNPGKRSRLLKHQDIYQVLKNNKGTDAIQCIMLDMCKIRNVSLHAETFKMMHQLRMLQFFTSKSARYSNVDIPEPLISLPDELRFLRWDGFPQISLPQDFCPENLVELSMRDSHLERLWDGQQDLPNLKRLDLSGSRRLIEIPDLSQSPNIEEIILSRCVKLGVVYSSSFLAKLSCLWLNGCDELRTLNLPSSILLKSLGVIVLYNCHSLENFSVSKASERVLSFGCSRHGRLRRKKEDMKKEEDMKKKEGESGKRLGDYYYCLGHSFPHAGGETFHPIVSAEEYEEPGDNIHSLRFEVLRGGSPSSFPSLKELCWLDLSNCEFLTILPVDLFQMKFLKRIDLHGCSSLESLPEINQTMENLTVLILDKTAIQELPSSLQHFVGLEELSLHGCQRLEFIPSSIGSLSRLRKLDVTYCESLETIPSSIFKLKLSKLDLHGCSKLTGLPEILEAAKSIALLRLTKAAVQELPSSLDNLVGLTTLCLSLCSDLELLPDTIVNLNLLSDLDCSGCARLTKVPYNIGRLSSLRELSLQGSGIVSIPESIAHLSSLKSLDLSDCQMLECIPVLPPFLKQLLAFDCPSIRRVSSWRPKLPPDSKEGVFKFHFTNSQELDPSGHSNIADDAWHTIIQDAYRCVLFCFPGNGVPHWFPYRSRGNSVTMDPTCLKPINGDRLIGFALCVVFLPSSQVQIAQQMHFPYRLKFEYDDGLHVLGNDDDLRNYFYWNGTRRILEVQDHTLVWKYTLESSAITYMLSHARNFNFEICDGSHSNVAECGICPLYSKETQNNFPDGDYWVHYKHKGRAANHDSW</sequence>
<dbReference type="InterPro" id="IPR036390">
    <property type="entry name" value="WH_DNA-bd_sf"/>
</dbReference>
<dbReference type="InterPro" id="IPR011713">
    <property type="entry name" value="Leu-rich_rpt_3"/>
</dbReference>